<dbReference type="InterPro" id="IPR006674">
    <property type="entry name" value="HD_domain"/>
</dbReference>
<dbReference type="Proteomes" id="UP000177907">
    <property type="component" value="Unassembled WGS sequence"/>
</dbReference>
<name>A0A1F6NV58_9BACT</name>
<evidence type="ECO:0000259" key="1">
    <source>
        <dbReference type="PROSITE" id="PS51831"/>
    </source>
</evidence>
<dbReference type="CDD" id="cd00077">
    <property type="entry name" value="HDc"/>
    <property type="match status" value="1"/>
</dbReference>
<dbReference type="Pfam" id="PF01966">
    <property type="entry name" value="HD"/>
    <property type="match status" value="1"/>
</dbReference>
<protein>
    <recommendedName>
        <fullName evidence="1">HD domain-containing protein</fullName>
    </recommendedName>
</protein>
<evidence type="ECO:0000313" key="3">
    <source>
        <dbReference type="Proteomes" id="UP000177907"/>
    </source>
</evidence>
<dbReference type="Gene3D" id="1.10.3210.10">
    <property type="entry name" value="Hypothetical protein af1432"/>
    <property type="match status" value="1"/>
</dbReference>
<dbReference type="EMBL" id="MFQZ01000009">
    <property type="protein sequence ID" value="OGH87832.1"/>
    <property type="molecule type" value="Genomic_DNA"/>
</dbReference>
<reference evidence="2 3" key="1">
    <citation type="journal article" date="2016" name="Nat. Commun.">
        <title>Thousands of microbial genomes shed light on interconnected biogeochemical processes in an aquifer system.</title>
        <authorList>
            <person name="Anantharaman K."/>
            <person name="Brown C.T."/>
            <person name="Hug L.A."/>
            <person name="Sharon I."/>
            <person name="Castelle C.J."/>
            <person name="Probst A.J."/>
            <person name="Thomas B.C."/>
            <person name="Singh A."/>
            <person name="Wilkins M.J."/>
            <person name="Karaoz U."/>
            <person name="Brodie E.L."/>
            <person name="Williams K.H."/>
            <person name="Hubbard S.S."/>
            <person name="Banfield J.F."/>
        </authorList>
    </citation>
    <scope>NUCLEOTIDE SEQUENCE [LARGE SCALE GENOMIC DNA]</scope>
</reference>
<dbReference type="SUPFAM" id="SSF109604">
    <property type="entry name" value="HD-domain/PDEase-like"/>
    <property type="match status" value="1"/>
</dbReference>
<comment type="caution">
    <text evidence="2">The sequence shown here is derived from an EMBL/GenBank/DDBJ whole genome shotgun (WGS) entry which is preliminary data.</text>
</comment>
<sequence length="185" mass="21392">MERMVVETIQKSKMPDEERSWGKVFELKHSSSVAQIGRILAQKRGLNEEMAVIICAMHDIYVDHTGRVTDHAHKGAEIAEQMLKKTKKFNKAEIALIVKAIHQHSDKHEKSKNPYVELVKDADVFDCGLYTGVHDAYVYEKSPKICKAYFARIKKVRKELGLPYDARWDKIEFIEQAKGYEKDKK</sequence>
<accession>A0A1F6NV58</accession>
<dbReference type="InterPro" id="IPR003607">
    <property type="entry name" value="HD/PDEase_dom"/>
</dbReference>
<evidence type="ECO:0000313" key="2">
    <source>
        <dbReference type="EMBL" id="OGH87832.1"/>
    </source>
</evidence>
<gene>
    <name evidence="2" type="ORF">A3J93_05375</name>
</gene>
<dbReference type="STRING" id="1798704.A3J93_05375"/>
<dbReference type="AlphaFoldDB" id="A0A1F6NV58"/>
<proteinExistence type="predicted"/>
<feature type="domain" description="HD" evidence="1">
    <location>
        <begin position="26"/>
        <end position="128"/>
    </location>
</feature>
<organism evidence="2 3">
    <name type="scientific">Candidatus Magasanikbacteria bacterium RIFOXYC2_FULL_42_28</name>
    <dbReference type="NCBI Taxonomy" id="1798704"/>
    <lineage>
        <taxon>Bacteria</taxon>
        <taxon>Candidatus Magasanikiibacteriota</taxon>
    </lineage>
</organism>
<dbReference type="PROSITE" id="PS51831">
    <property type="entry name" value="HD"/>
    <property type="match status" value="1"/>
</dbReference>